<dbReference type="EMBL" id="LHQQ01000047">
    <property type="protein sequence ID" value="KOS45235.1"/>
    <property type="molecule type" value="Genomic_DNA"/>
</dbReference>
<sequence>MGSGAWRHAEDNHGCEIYIRGSVITTLSPQQWTSGTLKVTYVKNLILAKPIIHAEWGSTQHQYEPEKEKK</sequence>
<evidence type="ECO:0000313" key="1">
    <source>
        <dbReference type="EMBL" id="KOS45235.1"/>
    </source>
</evidence>
<proteinExistence type="predicted"/>
<accession>A0A0M9WHM6</accession>
<dbReference type="AlphaFoldDB" id="A0A0M9WHM6"/>
<gene>
    <name evidence="1" type="ORF">ACN38_g3870</name>
</gene>
<comment type="caution">
    <text evidence="1">The sequence shown here is derived from an EMBL/GenBank/DDBJ whole genome shotgun (WGS) entry which is preliminary data.</text>
</comment>
<reference evidence="1 2" key="1">
    <citation type="submission" date="2015-08" db="EMBL/GenBank/DDBJ databases">
        <title>Genome sequencing of Penicillium nordicum.</title>
        <authorList>
            <person name="Nguyen H.D."/>
            <person name="Seifert K.A."/>
        </authorList>
    </citation>
    <scope>NUCLEOTIDE SEQUENCE [LARGE SCALE GENOMIC DNA]</scope>
    <source>
        <strain evidence="1 2">DAOMC 185683</strain>
    </source>
</reference>
<keyword evidence="2" id="KW-1185">Reference proteome</keyword>
<evidence type="ECO:0000313" key="2">
    <source>
        <dbReference type="Proteomes" id="UP000037696"/>
    </source>
</evidence>
<organism evidence="1 2">
    <name type="scientific">Penicillium nordicum</name>
    <dbReference type="NCBI Taxonomy" id="229535"/>
    <lineage>
        <taxon>Eukaryota</taxon>
        <taxon>Fungi</taxon>
        <taxon>Dikarya</taxon>
        <taxon>Ascomycota</taxon>
        <taxon>Pezizomycotina</taxon>
        <taxon>Eurotiomycetes</taxon>
        <taxon>Eurotiomycetidae</taxon>
        <taxon>Eurotiales</taxon>
        <taxon>Aspergillaceae</taxon>
        <taxon>Penicillium</taxon>
    </lineage>
</organism>
<dbReference type="Proteomes" id="UP000037696">
    <property type="component" value="Unassembled WGS sequence"/>
</dbReference>
<protein>
    <submittedName>
        <fullName evidence="1">Uncharacterized protein</fullName>
    </submittedName>
</protein>
<name>A0A0M9WHM6_9EURO</name>